<gene>
    <name evidence="3" type="ORF">M3202_10655</name>
</gene>
<accession>A0A9X2DP80</accession>
<dbReference type="RefSeq" id="WP_251223322.1">
    <property type="nucleotide sequence ID" value="NZ_JAMBOL010000008.1"/>
</dbReference>
<comment type="caution">
    <text evidence="3">The sequence shown here is derived from an EMBL/GenBank/DDBJ whole genome shotgun (WGS) entry which is preliminary data.</text>
</comment>
<dbReference type="AlphaFoldDB" id="A0A9X2DP80"/>
<reference evidence="3" key="1">
    <citation type="submission" date="2022-05" db="EMBL/GenBank/DDBJ databases">
        <title>Comparative Genomics of Spacecraft Associated Microbes.</title>
        <authorList>
            <person name="Tran M.T."/>
            <person name="Wright A."/>
            <person name="Seuylemezian A."/>
            <person name="Eisen J."/>
            <person name="Coil D."/>
        </authorList>
    </citation>
    <scope>NUCLEOTIDE SEQUENCE</scope>
    <source>
        <strain evidence="3">214.1.1</strain>
    </source>
</reference>
<keyword evidence="4" id="KW-1185">Reference proteome</keyword>
<dbReference type="CDD" id="cd07814">
    <property type="entry name" value="SRPBCC_CalC_Aha1-like"/>
    <property type="match status" value="1"/>
</dbReference>
<evidence type="ECO:0000259" key="2">
    <source>
        <dbReference type="Pfam" id="PF08327"/>
    </source>
</evidence>
<name>A0A9X2DP80_9BACI</name>
<evidence type="ECO:0000313" key="4">
    <source>
        <dbReference type="Proteomes" id="UP001139179"/>
    </source>
</evidence>
<organism evidence="3 4">
    <name type="scientific">Halalkalibacter oceani</name>
    <dbReference type="NCBI Taxonomy" id="1653776"/>
    <lineage>
        <taxon>Bacteria</taxon>
        <taxon>Bacillati</taxon>
        <taxon>Bacillota</taxon>
        <taxon>Bacilli</taxon>
        <taxon>Bacillales</taxon>
        <taxon>Bacillaceae</taxon>
        <taxon>Halalkalibacter</taxon>
    </lineage>
</organism>
<dbReference type="Proteomes" id="UP001139179">
    <property type="component" value="Unassembled WGS sequence"/>
</dbReference>
<dbReference type="Pfam" id="PF08327">
    <property type="entry name" value="AHSA1"/>
    <property type="match status" value="1"/>
</dbReference>
<dbReference type="InterPro" id="IPR013538">
    <property type="entry name" value="ASHA1/2-like_C"/>
</dbReference>
<evidence type="ECO:0000256" key="1">
    <source>
        <dbReference type="ARBA" id="ARBA00006817"/>
    </source>
</evidence>
<sequence>MSKMEVPEIRKQATFRASIEKVWKTVATREGMEAWFMPNDFKPEMGYSFTIHSPFGPTACKVLELDPPNRLAFSWGEEGWQVTFLLKETGDETEFTLIHSGWGAADEIHPGGPGQTNKEIRERMNQGWEAIVQERLRQVVEA</sequence>
<feature type="domain" description="Activator of Hsp90 ATPase homologue 1/2-like C-terminal" evidence="2">
    <location>
        <begin position="17"/>
        <end position="141"/>
    </location>
</feature>
<evidence type="ECO:0000313" key="3">
    <source>
        <dbReference type="EMBL" id="MCM3714549.1"/>
    </source>
</evidence>
<dbReference type="EMBL" id="JAMBOL010000008">
    <property type="protein sequence ID" value="MCM3714549.1"/>
    <property type="molecule type" value="Genomic_DNA"/>
</dbReference>
<dbReference type="InterPro" id="IPR023393">
    <property type="entry name" value="START-like_dom_sf"/>
</dbReference>
<dbReference type="Gene3D" id="3.30.530.20">
    <property type="match status" value="1"/>
</dbReference>
<proteinExistence type="inferred from homology"/>
<protein>
    <submittedName>
        <fullName evidence="3">SRPBCC domain-containing protein</fullName>
    </submittedName>
</protein>
<dbReference type="SUPFAM" id="SSF55961">
    <property type="entry name" value="Bet v1-like"/>
    <property type="match status" value="1"/>
</dbReference>
<comment type="similarity">
    <text evidence="1">Belongs to the AHA1 family.</text>
</comment>